<sequence length="91" mass="10300">MGNDHERSADLPSRRHQYRQRLRVNNPKATDATVLKEVMTTLFRICGGPFLALANYLLAARTTYALFDMYNAEIEVDPHSEVGAAAKHPER</sequence>
<feature type="compositionally biased region" description="Basic and acidic residues" evidence="1">
    <location>
        <begin position="1"/>
        <end position="13"/>
    </location>
</feature>
<dbReference type="Proteomes" id="UP000008710">
    <property type="component" value="Plasmid pRHL1"/>
</dbReference>
<keyword evidence="2" id="KW-0614">Plasmid</keyword>
<evidence type="ECO:0000313" key="2">
    <source>
        <dbReference type="EMBL" id="ABG99146.1"/>
    </source>
</evidence>
<dbReference type="EMBL" id="CP000432">
    <property type="protein sequence ID" value="ABG99146.1"/>
    <property type="molecule type" value="Genomic_DNA"/>
</dbReference>
<dbReference type="AlphaFoldDB" id="Q0RZZ0"/>
<dbReference type="HOGENOM" id="CLU_2424936_0_0_11"/>
<evidence type="ECO:0000256" key="1">
    <source>
        <dbReference type="SAM" id="MobiDB-lite"/>
    </source>
</evidence>
<geneLocation type="plasmid" evidence="2 3">
    <name>pRHL1</name>
</geneLocation>
<gene>
    <name evidence="2" type="ordered locus">RHA1_ro08099</name>
</gene>
<feature type="region of interest" description="Disordered" evidence="1">
    <location>
        <begin position="1"/>
        <end position="23"/>
    </location>
</feature>
<accession>Q0RZZ0</accession>
<name>Q0RZZ0_RHOJR</name>
<protein>
    <submittedName>
        <fullName evidence="2">Uncharacterized protein</fullName>
    </submittedName>
</protein>
<organism evidence="2 3">
    <name type="scientific">Rhodococcus jostii (strain RHA1)</name>
    <dbReference type="NCBI Taxonomy" id="101510"/>
    <lineage>
        <taxon>Bacteria</taxon>
        <taxon>Bacillati</taxon>
        <taxon>Actinomycetota</taxon>
        <taxon>Actinomycetes</taxon>
        <taxon>Mycobacteriales</taxon>
        <taxon>Nocardiaceae</taxon>
        <taxon>Rhodococcus</taxon>
    </lineage>
</organism>
<evidence type="ECO:0000313" key="3">
    <source>
        <dbReference type="Proteomes" id="UP000008710"/>
    </source>
</evidence>
<reference evidence="3" key="1">
    <citation type="journal article" date="2006" name="Proc. Natl. Acad. Sci. U.S.A.">
        <title>The complete genome of Rhodococcus sp. RHA1 provides insights into a catabolic powerhouse.</title>
        <authorList>
            <person name="McLeod M.P."/>
            <person name="Warren R.L."/>
            <person name="Hsiao W.W.L."/>
            <person name="Araki N."/>
            <person name="Myhre M."/>
            <person name="Fernandes C."/>
            <person name="Miyazawa D."/>
            <person name="Wong W."/>
            <person name="Lillquist A.L."/>
            <person name="Wang D."/>
            <person name="Dosanjh M."/>
            <person name="Hara H."/>
            <person name="Petrescu A."/>
            <person name="Morin R.D."/>
            <person name="Yang G."/>
            <person name="Stott J.M."/>
            <person name="Schein J.E."/>
            <person name="Shin H."/>
            <person name="Smailus D."/>
            <person name="Siddiqui A.S."/>
            <person name="Marra M.A."/>
            <person name="Jones S.J.M."/>
            <person name="Holt R."/>
            <person name="Brinkman F.S.L."/>
            <person name="Miyauchi K."/>
            <person name="Fukuda M."/>
            <person name="Davies J.E."/>
            <person name="Mohn W.W."/>
            <person name="Eltis L.D."/>
        </authorList>
    </citation>
    <scope>NUCLEOTIDE SEQUENCE [LARGE SCALE GENOMIC DNA]</scope>
    <source>
        <strain evidence="3">RHA1</strain>
    </source>
</reference>
<dbReference type="KEGG" id="rha:RHA1_ro08099"/>
<proteinExistence type="predicted"/>